<sequence length="237" mass="26685">MGKNKGDGYPSPAQQAAIAAAAAAPAHPKEDDTGPVAPTHACLRAFPLFSPSDPARTHLMQGVRNSHDAHVIMEAVRMDLLPLVNRRLTPAQRKELGANGSVYVWERVEGHPHAIKRWDDSVRWRPGLNINPFEIFEERGDMPNQDRKNAKTRPDRNLGRPKGTSYLRPSRRPDVPIKPNGMTRQVYTADVQSATDPAPRRWHLVCYWRKSELDMIPTIEQDRTLARVRVPAGVYRS</sequence>
<gene>
    <name evidence="2" type="ORF">DACRYDRAFT_56459</name>
</gene>
<dbReference type="Pfam" id="PF09729">
    <property type="entry name" value="Gti1_Pac2"/>
    <property type="match status" value="1"/>
</dbReference>
<dbReference type="OMA" id="EDQRMIQ"/>
<feature type="region of interest" description="Disordered" evidence="1">
    <location>
        <begin position="1"/>
        <end position="37"/>
    </location>
</feature>
<name>M5FZR6_DACPD</name>
<dbReference type="EMBL" id="JH795871">
    <property type="protein sequence ID" value="EJT99056.1"/>
    <property type="molecule type" value="Genomic_DNA"/>
</dbReference>
<organism evidence="2 3">
    <name type="scientific">Dacryopinax primogenitus (strain DJM 731)</name>
    <name type="common">Brown rot fungus</name>
    <dbReference type="NCBI Taxonomy" id="1858805"/>
    <lineage>
        <taxon>Eukaryota</taxon>
        <taxon>Fungi</taxon>
        <taxon>Dikarya</taxon>
        <taxon>Basidiomycota</taxon>
        <taxon>Agaricomycotina</taxon>
        <taxon>Dacrymycetes</taxon>
        <taxon>Dacrymycetales</taxon>
        <taxon>Dacrymycetaceae</taxon>
        <taxon>Dacryopinax</taxon>
    </lineage>
</organism>
<evidence type="ECO:0000313" key="3">
    <source>
        <dbReference type="Proteomes" id="UP000030653"/>
    </source>
</evidence>
<feature type="non-terminal residue" evidence="2">
    <location>
        <position position="237"/>
    </location>
</feature>
<keyword evidence="3" id="KW-1185">Reference proteome</keyword>
<feature type="region of interest" description="Disordered" evidence="1">
    <location>
        <begin position="136"/>
        <end position="183"/>
    </location>
</feature>
<dbReference type="RefSeq" id="XP_040625954.1">
    <property type="nucleotide sequence ID" value="XM_040775373.1"/>
</dbReference>
<dbReference type="HOGENOM" id="CLU_1173055_0_0_1"/>
<dbReference type="GO" id="GO:0003677">
    <property type="term" value="F:DNA binding"/>
    <property type="evidence" value="ECO:0007669"/>
    <property type="project" value="TreeGrafter"/>
</dbReference>
<dbReference type="OrthoDB" id="5572844at2759"/>
<reference evidence="2 3" key="1">
    <citation type="journal article" date="2012" name="Science">
        <title>The Paleozoic origin of enzymatic lignin decomposition reconstructed from 31 fungal genomes.</title>
        <authorList>
            <person name="Floudas D."/>
            <person name="Binder M."/>
            <person name="Riley R."/>
            <person name="Barry K."/>
            <person name="Blanchette R.A."/>
            <person name="Henrissat B."/>
            <person name="Martinez A.T."/>
            <person name="Otillar R."/>
            <person name="Spatafora J.W."/>
            <person name="Yadav J.S."/>
            <person name="Aerts A."/>
            <person name="Benoit I."/>
            <person name="Boyd A."/>
            <person name="Carlson A."/>
            <person name="Copeland A."/>
            <person name="Coutinho P.M."/>
            <person name="de Vries R.P."/>
            <person name="Ferreira P."/>
            <person name="Findley K."/>
            <person name="Foster B."/>
            <person name="Gaskell J."/>
            <person name="Glotzer D."/>
            <person name="Gorecki P."/>
            <person name="Heitman J."/>
            <person name="Hesse C."/>
            <person name="Hori C."/>
            <person name="Igarashi K."/>
            <person name="Jurgens J.A."/>
            <person name="Kallen N."/>
            <person name="Kersten P."/>
            <person name="Kohler A."/>
            <person name="Kuees U."/>
            <person name="Kumar T.K.A."/>
            <person name="Kuo A."/>
            <person name="LaButti K."/>
            <person name="Larrondo L.F."/>
            <person name="Lindquist E."/>
            <person name="Ling A."/>
            <person name="Lombard V."/>
            <person name="Lucas S."/>
            <person name="Lundell T."/>
            <person name="Martin R."/>
            <person name="McLaughlin D.J."/>
            <person name="Morgenstern I."/>
            <person name="Morin E."/>
            <person name="Murat C."/>
            <person name="Nagy L.G."/>
            <person name="Nolan M."/>
            <person name="Ohm R.A."/>
            <person name="Patyshakuliyeva A."/>
            <person name="Rokas A."/>
            <person name="Ruiz-Duenas F.J."/>
            <person name="Sabat G."/>
            <person name="Salamov A."/>
            <person name="Samejima M."/>
            <person name="Schmutz J."/>
            <person name="Slot J.C."/>
            <person name="St John F."/>
            <person name="Stenlid J."/>
            <person name="Sun H."/>
            <person name="Sun S."/>
            <person name="Syed K."/>
            <person name="Tsang A."/>
            <person name="Wiebenga A."/>
            <person name="Young D."/>
            <person name="Pisabarro A."/>
            <person name="Eastwood D.C."/>
            <person name="Martin F."/>
            <person name="Cullen D."/>
            <person name="Grigoriev I.V."/>
            <person name="Hibbett D.S."/>
        </authorList>
    </citation>
    <scope>NUCLEOTIDE SEQUENCE [LARGE SCALE GENOMIC DNA]</scope>
    <source>
        <strain evidence="2 3">DJM-731 SS1</strain>
    </source>
</reference>
<evidence type="ECO:0000256" key="1">
    <source>
        <dbReference type="SAM" id="MobiDB-lite"/>
    </source>
</evidence>
<dbReference type="AlphaFoldDB" id="M5FZR6"/>
<dbReference type="Proteomes" id="UP000030653">
    <property type="component" value="Unassembled WGS sequence"/>
</dbReference>
<dbReference type="GeneID" id="63690435"/>
<proteinExistence type="predicted"/>
<dbReference type="PANTHER" id="PTHR28027:SF1">
    <property type="entry name" value="CAMP INDEPENDENT REGULATORY PROTEIN (AFU_ORTHOLOGUE AFUA_3G09640)"/>
    <property type="match status" value="1"/>
</dbReference>
<feature type="compositionally biased region" description="Basic and acidic residues" evidence="1">
    <location>
        <begin position="136"/>
        <end position="158"/>
    </location>
</feature>
<evidence type="ECO:0000313" key="2">
    <source>
        <dbReference type="EMBL" id="EJT99056.1"/>
    </source>
</evidence>
<accession>M5FZR6</accession>
<feature type="compositionally biased region" description="Low complexity" evidence="1">
    <location>
        <begin position="12"/>
        <end position="26"/>
    </location>
</feature>
<dbReference type="InterPro" id="IPR018608">
    <property type="entry name" value="Gti1/Pac2"/>
</dbReference>
<dbReference type="PANTHER" id="PTHR28027">
    <property type="entry name" value="TRANSCRIPTIONAL REGULATOR MIT1"/>
    <property type="match status" value="1"/>
</dbReference>
<protein>
    <submittedName>
        <fullName evidence="2">Uncharacterized protein</fullName>
    </submittedName>
</protein>